<organism evidence="1 2">
    <name type="scientific">Paramecium primaurelia</name>
    <dbReference type="NCBI Taxonomy" id="5886"/>
    <lineage>
        <taxon>Eukaryota</taxon>
        <taxon>Sar</taxon>
        <taxon>Alveolata</taxon>
        <taxon>Ciliophora</taxon>
        <taxon>Intramacronucleata</taxon>
        <taxon>Oligohymenophorea</taxon>
        <taxon>Peniculida</taxon>
        <taxon>Parameciidae</taxon>
        <taxon>Paramecium</taxon>
    </lineage>
</organism>
<protein>
    <submittedName>
        <fullName evidence="1">Uncharacterized protein</fullName>
    </submittedName>
</protein>
<dbReference type="AlphaFoldDB" id="A0A8S1P0R2"/>
<comment type="caution">
    <text evidence="1">The sequence shown here is derived from an EMBL/GenBank/DDBJ whole genome shotgun (WGS) entry which is preliminary data.</text>
</comment>
<gene>
    <name evidence="1" type="ORF">PPRIM_AZ9-3.1.T1030022</name>
</gene>
<accession>A0A8S1P0R2</accession>
<evidence type="ECO:0000313" key="1">
    <source>
        <dbReference type="EMBL" id="CAD8097041.1"/>
    </source>
</evidence>
<reference evidence="1" key="1">
    <citation type="submission" date="2021-01" db="EMBL/GenBank/DDBJ databases">
        <authorList>
            <consortium name="Genoscope - CEA"/>
            <person name="William W."/>
        </authorList>
    </citation>
    <scope>NUCLEOTIDE SEQUENCE</scope>
</reference>
<name>A0A8S1P0R2_PARPR</name>
<dbReference type="Proteomes" id="UP000688137">
    <property type="component" value="Unassembled WGS sequence"/>
</dbReference>
<evidence type="ECO:0000313" key="2">
    <source>
        <dbReference type="Proteomes" id="UP000688137"/>
    </source>
</evidence>
<sequence length="148" mass="18219">MLKQEEQYEQPEQQEQQRDYVKTPLSICELNYRLTQKENQYLQHNRIDVDFRKYLSSFSIIKKKDYNISQIQKIFDRQCAEYDLILLNEGRDKKEYKKMLIKLQRIQKKAWNLNLDKREDIKQVCKAYEFPDKILDEIAQTIKNYNRE</sequence>
<proteinExistence type="predicted"/>
<keyword evidence="2" id="KW-1185">Reference proteome</keyword>
<dbReference type="OMA" id="SICELNY"/>
<dbReference type="EMBL" id="CAJJDM010000106">
    <property type="protein sequence ID" value="CAD8097041.1"/>
    <property type="molecule type" value="Genomic_DNA"/>
</dbReference>